<proteinExistence type="predicted"/>
<dbReference type="OrthoDB" id="3176823at2759"/>
<dbReference type="Proteomes" id="UP000683000">
    <property type="component" value="Unassembled WGS sequence"/>
</dbReference>
<feature type="compositionally biased region" description="Acidic residues" evidence="1">
    <location>
        <begin position="233"/>
        <end position="247"/>
    </location>
</feature>
<feature type="compositionally biased region" description="Acidic residues" evidence="1">
    <location>
        <begin position="188"/>
        <end position="201"/>
    </location>
</feature>
<sequence length="370" mass="41647">MILKQLTSPTSALPSRPERPFKYVWPVTTQDGSVGYDRPLENYFDPSMAQRILPAVPSGRLYDTVARAHDFRYQVTPNMLWSTPRPLKLTERRRSLAKVSGDSPDYMGISPDLPGWHPRRSPHEDRRGTVSVTPKEVNSLVPYIPPIDTSFPPPKEWLDAMAKHILADAHADLNDSHNNDPTSSDPSTESDDTFFDYDTDSTLDAATVPRTSIPQPPQSESDHDADFNSNTDTDTETDTDIDMENDDAYDRHATPTSYSGPGAEWLIRRNRPSIVFSNNKNVTLRSGGGDRYRRRGGKIGFPGGISKTPRPMQTIHPRGSLTRVPPQTSDTVVPNVPRPLLPHVPHHNLEATRTRRRVHPFHLSRRLRCK</sequence>
<evidence type="ECO:0000313" key="2">
    <source>
        <dbReference type="EMBL" id="KAG6369338.1"/>
    </source>
</evidence>
<dbReference type="AlphaFoldDB" id="A0A8I3A254"/>
<feature type="region of interest" description="Disordered" evidence="1">
    <location>
        <begin position="172"/>
        <end position="256"/>
    </location>
</feature>
<feature type="region of interest" description="Disordered" evidence="1">
    <location>
        <begin position="98"/>
        <end position="132"/>
    </location>
</feature>
<name>A0A8I3A254_9AGAM</name>
<organism evidence="2 3">
    <name type="scientific">Boletus reticuloceps</name>
    <dbReference type="NCBI Taxonomy" id="495285"/>
    <lineage>
        <taxon>Eukaryota</taxon>
        <taxon>Fungi</taxon>
        <taxon>Dikarya</taxon>
        <taxon>Basidiomycota</taxon>
        <taxon>Agaricomycotina</taxon>
        <taxon>Agaricomycetes</taxon>
        <taxon>Agaricomycetidae</taxon>
        <taxon>Boletales</taxon>
        <taxon>Boletineae</taxon>
        <taxon>Boletaceae</taxon>
        <taxon>Boletoideae</taxon>
        <taxon>Boletus</taxon>
    </lineage>
</organism>
<dbReference type="EMBL" id="JAGFBS010000088">
    <property type="protein sequence ID" value="KAG6369338.1"/>
    <property type="molecule type" value="Genomic_DNA"/>
</dbReference>
<evidence type="ECO:0000256" key="1">
    <source>
        <dbReference type="SAM" id="MobiDB-lite"/>
    </source>
</evidence>
<feature type="region of interest" description="Disordered" evidence="1">
    <location>
        <begin position="285"/>
        <end position="331"/>
    </location>
</feature>
<reference evidence="2" key="1">
    <citation type="submission" date="2021-03" db="EMBL/GenBank/DDBJ databases">
        <title>Evolutionary innovations through gain and loss of genes in the ectomycorrhizal Boletales.</title>
        <authorList>
            <person name="Wu G."/>
            <person name="Miyauchi S."/>
            <person name="Morin E."/>
            <person name="Yang Z.-L."/>
            <person name="Xu J."/>
            <person name="Martin F.M."/>
        </authorList>
    </citation>
    <scope>NUCLEOTIDE SEQUENCE</scope>
    <source>
        <strain evidence="2">BR01</strain>
    </source>
</reference>
<evidence type="ECO:0000313" key="3">
    <source>
        <dbReference type="Proteomes" id="UP000683000"/>
    </source>
</evidence>
<keyword evidence="3" id="KW-1185">Reference proteome</keyword>
<accession>A0A8I3A254</accession>
<protein>
    <submittedName>
        <fullName evidence="2">Uncharacterized protein</fullName>
    </submittedName>
</protein>
<comment type="caution">
    <text evidence="2">The sequence shown here is derived from an EMBL/GenBank/DDBJ whole genome shotgun (WGS) entry which is preliminary data.</text>
</comment>
<gene>
    <name evidence="2" type="ORF">JVT61DRAFT_15017</name>
</gene>